<dbReference type="FunFam" id="2.60.40.10:FF:000028">
    <property type="entry name" value="Neuronal cell adhesion molecule"/>
    <property type="match status" value="1"/>
</dbReference>
<name>A0A5C6PAW9_9TELE</name>
<sequence length="1261" mass="137564">MDEKNKDGEHGPKKRRQGQRRWISGWSGVPSSTPEEWRKGGREDEDGGPHANIMLTLALLLHLLVLLVSSADEATGYGPVFEEQPVETIYPEESPEAKITMNCRARASPPATYKWRKDNKDIDFSAEGSHFSLMGGNLVISDPVKEQHAGNYCCLAANTFGTVISREASVQFGYLDLFSSEERESVYVKEGQGAVLLCAPPPHYPAELSFRWILNEFPTFIPLDKRRFVSQITGNLYISKVDSSDSGNYSCIASSSSISKSVFSNYIPLVPLSERHNRKYPADLNVKFPDTTALVGQNITLECFALGNPVPEIMWKKLDGELPPNHEVRTAGAHLHLHNVQFEDSGTYQCEAVNSKGKDYHTALLSVEAFPEWVEHITSTEKDLGSRYTMSCVASGKPEPQIRWMKNGELLDRDEMSFNSLTFEDSGMYQCVAENRHGVLYANAELRVFACAPTFEHNPLKRVLAPRNGRVVIECRPKAAPKPTFTWSKDTELLSNSTRVFIWEDGSLEILNVTRADEGRYTCFAENDRGKANSTGSLLVLESTKINLAPANADIKAGENALMQCAALHDPSLDITFIWSLDDHVIDVHTDSQHYERGTQRYSSDLESVHVASYLRSDVQAGQVIFENGSSNGALLIKNAQLKHAGRYTCMAQTPIDNATESAQLVVRAFPTPGPEADPVSTDKGNPKTVAVQRGVGDECVVAGGAGRLGERTLVLRVEPLRTAPKEAPDAGSGGRSRGGDQSLAEATVTAPKGCFSSASDAALQIELNCPPGAPGGVRVMNKTEKKVTLQWSRGADNHSPISKYTIQYRDAYSGDEWKKAATSPPEVEGNAETATVVDLFPWTEYEFRVFAANTLGTGEPSSPTTKEKTLDAVPVVAPSNIGGGGGTSRELTITWTPVQPQHYYGPNFGYIVAFRPFDNKEWRKVMVADPLARSYIHKDLALPPLTKFQVKVKAFNSKGEGPFSLTAVVYSAQDAPSEAPSGFEGKALSATEAFVSWLPLPQDSIDGYQVKFWRNHEESEGGAQTVTASNTDTNTRLDGMKPNSNYLIEVRGYNTAGYGPPSERLQIRTKKAPPSQAPRIIGKRLKGQTINIAWENAQPLPDEAAIDGYKVLYRKQGQVLGTLYTTSRLYIDLPLPAEGDYVVEVRAHTEGGDGAVAQIQITGNKGHLHRLQSNGVSGSREREYLSARLTSASDLVSYRWTVPAAETSGNSGELTLQPVTKAPTAPGAKSLLADGRTGSGGVMAARSLALILLALLCLNL</sequence>
<dbReference type="GO" id="GO:0098632">
    <property type="term" value="F:cell-cell adhesion mediator activity"/>
    <property type="evidence" value="ECO:0007669"/>
    <property type="project" value="TreeGrafter"/>
</dbReference>
<dbReference type="InterPro" id="IPR003598">
    <property type="entry name" value="Ig_sub2"/>
</dbReference>
<dbReference type="SMART" id="SM00060">
    <property type="entry name" value="FN3"/>
    <property type="match status" value="4"/>
</dbReference>
<keyword evidence="4" id="KW-0336">GPI-anchor</keyword>
<dbReference type="GO" id="GO:0030424">
    <property type="term" value="C:axon"/>
    <property type="evidence" value="ECO:0007669"/>
    <property type="project" value="TreeGrafter"/>
</dbReference>
<dbReference type="InterPro" id="IPR036179">
    <property type="entry name" value="Ig-like_dom_sf"/>
</dbReference>
<feature type="domain" description="Fibronectin type-III" evidence="15">
    <location>
        <begin position="774"/>
        <end position="873"/>
    </location>
</feature>
<evidence type="ECO:0000256" key="11">
    <source>
        <dbReference type="ARBA" id="ARBA00023288"/>
    </source>
</evidence>
<dbReference type="FunFam" id="2.60.40.10:FF:000064">
    <property type="entry name" value="Contactin 1"/>
    <property type="match status" value="1"/>
</dbReference>
<dbReference type="Pfam" id="PF13927">
    <property type="entry name" value="Ig_3"/>
    <property type="match status" value="3"/>
</dbReference>
<keyword evidence="7" id="KW-0130">Cell adhesion</keyword>
<evidence type="ECO:0000256" key="4">
    <source>
        <dbReference type="ARBA" id="ARBA00022622"/>
    </source>
</evidence>
<dbReference type="SUPFAM" id="SSF49265">
    <property type="entry name" value="Fibronectin type III"/>
    <property type="match status" value="2"/>
</dbReference>
<dbReference type="InterPro" id="IPR013098">
    <property type="entry name" value="Ig_I-set"/>
</dbReference>
<evidence type="ECO:0000256" key="8">
    <source>
        <dbReference type="ARBA" id="ARBA00023136"/>
    </source>
</evidence>
<feature type="region of interest" description="Disordered" evidence="13">
    <location>
        <begin position="721"/>
        <end position="746"/>
    </location>
</feature>
<evidence type="ECO:0000313" key="17">
    <source>
        <dbReference type="Proteomes" id="UP000324091"/>
    </source>
</evidence>
<evidence type="ECO:0000256" key="13">
    <source>
        <dbReference type="SAM" id="MobiDB-lite"/>
    </source>
</evidence>
<evidence type="ECO:0000256" key="10">
    <source>
        <dbReference type="ARBA" id="ARBA00023180"/>
    </source>
</evidence>
<feature type="domain" description="Ig-like" evidence="14">
    <location>
        <begin position="453"/>
        <end position="539"/>
    </location>
</feature>
<feature type="compositionally biased region" description="Polar residues" evidence="13">
    <location>
        <begin position="1023"/>
        <end position="1041"/>
    </location>
</feature>
<dbReference type="Pfam" id="PF00047">
    <property type="entry name" value="ig"/>
    <property type="match status" value="1"/>
</dbReference>
<dbReference type="Gene3D" id="2.60.40.10">
    <property type="entry name" value="Immunoglobulins"/>
    <property type="match status" value="10"/>
</dbReference>
<evidence type="ECO:0000256" key="2">
    <source>
        <dbReference type="ARBA" id="ARBA00009812"/>
    </source>
</evidence>
<reference evidence="16 17" key="1">
    <citation type="submission" date="2019-04" db="EMBL/GenBank/DDBJ databases">
        <title>Chromosome genome assembly for Takifugu flavidus.</title>
        <authorList>
            <person name="Xiao S."/>
        </authorList>
    </citation>
    <scope>NUCLEOTIDE SEQUENCE [LARGE SCALE GENOMIC DNA]</scope>
    <source>
        <strain evidence="16">HTHZ2018</strain>
        <tissue evidence="16">Muscle</tissue>
    </source>
</reference>
<keyword evidence="9" id="KW-1015">Disulfide bond</keyword>
<organism evidence="16 17">
    <name type="scientific">Takifugu flavidus</name>
    <name type="common">sansaifugu</name>
    <dbReference type="NCBI Taxonomy" id="433684"/>
    <lineage>
        <taxon>Eukaryota</taxon>
        <taxon>Metazoa</taxon>
        <taxon>Chordata</taxon>
        <taxon>Craniata</taxon>
        <taxon>Vertebrata</taxon>
        <taxon>Euteleostomi</taxon>
        <taxon>Actinopterygii</taxon>
        <taxon>Neopterygii</taxon>
        <taxon>Teleostei</taxon>
        <taxon>Neoteleostei</taxon>
        <taxon>Acanthomorphata</taxon>
        <taxon>Eupercaria</taxon>
        <taxon>Tetraodontiformes</taxon>
        <taxon>Tetradontoidea</taxon>
        <taxon>Tetraodontidae</taxon>
        <taxon>Takifugu</taxon>
    </lineage>
</organism>
<dbReference type="EMBL" id="RHFK02000005">
    <property type="protein sequence ID" value="TWW75858.1"/>
    <property type="molecule type" value="Genomic_DNA"/>
</dbReference>
<keyword evidence="12" id="KW-0393">Immunoglobulin domain</keyword>
<evidence type="ECO:0000256" key="3">
    <source>
        <dbReference type="ARBA" id="ARBA00022475"/>
    </source>
</evidence>
<evidence type="ECO:0000313" key="16">
    <source>
        <dbReference type="EMBL" id="TWW75858.1"/>
    </source>
</evidence>
<keyword evidence="17" id="KW-1185">Reference proteome</keyword>
<gene>
    <name evidence="16" type="ORF">D4764_13G0005200</name>
</gene>
<evidence type="ECO:0000256" key="1">
    <source>
        <dbReference type="ARBA" id="ARBA00004609"/>
    </source>
</evidence>
<feature type="domain" description="Ig-like" evidence="14">
    <location>
        <begin position="79"/>
        <end position="171"/>
    </location>
</feature>
<dbReference type="InterPro" id="IPR013783">
    <property type="entry name" value="Ig-like_fold"/>
</dbReference>
<dbReference type="PANTHER" id="PTHR44170">
    <property type="entry name" value="PROTEIN SIDEKICK"/>
    <property type="match status" value="1"/>
</dbReference>
<evidence type="ECO:0000259" key="15">
    <source>
        <dbReference type="PROSITE" id="PS50853"/>
    </source>
</evidence>
<dbReference type="AlphaFoldDB" id="A0A5C6PAW9"/>
<dbReference type="PROSITE" id="PS50853">
    <property type="entry name" value="FN3"/>
    <property type="match status" value="3"/>
</dbReference>
<feature type="region of interest" description="Disordered" evidence="13">
    <location>
        <begin position="1"/>
        <end position="45"/>
    </location>
</feature>
<dbReference type="InterPro" id="IPR036116">
    <property type="entry name" value="FN3_sf"/>
</dbReference>
<feature type="region of interest" description="Disordered" evidence="13">
    <location>
        <begin position="1020"/>
        <end position="1041"/>
    </location>
</feature>
<feature type="domain" description="Ig-like" evidence="14">
    <location>
        <begin position="176"/>
        <end position="263"/>
    </location>
</feature>
<evidence type="ECO:0000256" key="5">
    <source>
        <dbReference type="ARBA" id="ARBA00022729"/>
    </source>
</evidence>
<keyword evidence="3" id="KW-1003">Cell membrane</keyword>
<dbReference type="InterPro" id="IPR007110">
    <property type="entry name" value="Ig-like_dom"/>
</dbReference>
<accession>A0A5C6PAW9</accession>
<dbReference type="InterPro" id="IPR013151">
    <property type="entry name" value="Immunoglobulin_dom"/>
</dbReference>
<comment type="similarity">
    <text evidence="2">Belongs to the immunoglobulin superfamily. Contactin family.</text>
</comment>
<dbReference type="FunFam" id="2.60.40.10:FF:000035">
    <property type="entry name" value="Contactin 1"/>
    <property type="match status" value="1"/>
</dbReference>
<evidence type="ECO:0000256" key="12">
    <source>
        <dbReference type="ARBA" id="ARBA00023319"/>
    </source>
</evidence>
<dbReference type="SUPFAM" id="SSF48726">
    <property type="entry name" value="Immunoglobulin"/>
    <property type="match status" value="6"/>
</dbReference>
<dbReference type="GO" id="GO:0098552">
    <property type="term" value="C:side of membrane"/>
    <property type="evidence" value="ECO:0007669"/>
    <property type="project" value="UniProtKB-KW"/>
</dbReference>
<keyword evidence="11" id="KW-0449">Lipoprotein</keyword>
<dbReference type="SMART" id="SM00409">
    <property type="entry name" value="IG"/>
    <property type="match status" value="6"/>
</dbReference>
<evidence type="ECO:0000256" key="9">
    <source>
        <dbReference type="ARBA" id="ARBA00023157"/>
    </source>
</evidence>
<dbReference type="FunFam" id="2.60.40.10:FF:000005">
    <property type="entry name" value="Neuronal cell adhesion molecule"/>
    <property type="match status" value="1"/>
</dbReference>
<feature type="domain" description="Ig-like" evidence="14">
    <location>
        <begin position="544"/>
        <end position="666"/>
    </location>
</feature>
<comment type="subcellular location">
    <subcellularLocation>
        <location evidence="1">Cell membrane</location>
        <topology evidence="1">Lipid-anchor</topology>
        <topology evidence="1">GPI-anchor</topology>
    </subcellularLocation>
</comment>
<dbReference type="GO" id="GO:0007411">
    <property type="term" value="P:axon guidance"/>
    <property type="evidence" value="ECO:0007669"/>
    <property type="project" value="TreeGrafter"/>
</dbReference>
<feature type="compositionally biased region" description="Basic and acidic residues" evidence="13">
    <location>
        <begin position="1"/>
        <end position="11"/>
    </location>
</feature>
<evidence type="ECO:0000256" key="7">
    <source>
        <dbReference type="ARBA" id="ARBA00022889"/>
    </source>
</evidence>
<proteinExistence type="inferred from homology"/>
<keyword evidence="8" id="KW-0472">Membrane</keyword>
<dbReference type="PANTHER" id="PTHR44170:SF10">
    <property type="entry name" value="CONTACTIN-1"/>
    <property type="match status" value="1"/>
</dbReference>
<keyword evidence="5" id="KW-0732">Signal</keyword>
<feature type="domain" description="Fibronectin type-III" evidence="15">
    <location>
        <begin position="980"/>
        <end position="1073"/>
    </location>
</feature>
<protein>
    <submittedName>
        <fullName evidence="16">Contactin-1a F3/F11/contactin</fullName>
    </submittedName>
</protein>
<dbReference type="FunFam" id="2.60.40.10:FF:000004">
    <property type="entry name" value="DCC isoform 1"/>
    <property type="match status" value="1"/>
</dbReference>
<dbReference type="SMART" id="SM00408">
    <property type="entry name" value="IGc2"/>
    <property type="match status" value="6"/>
</dbReference>
<feature type="domain" description="Fibronectin type-III" evidence="15">
    <location>
        <begin position="878"/>
        <end position="975"/>
    </location>
</feature>
<dbReference type="CDD" id="cd00063">
    <property type="entry name" value="FN3"/>
    <property type="match status" value="4"/>
</dbReference>
<comment type="caution">
    <text evidence="16">The sequence shown here is derived from an EMBL/GenBank/DDBJ whole genome shotgun (WGS) entry which is preliminary data.</text>
</comment>
<dbReference type="Pfam" id="PF00041">
    <property type="entry name" value="fn3"/>
    <property type="match status" value="2"/>
</dbReference>
<dbReference type="GO" id="GO:0005886">
    <property type="term" value="C:plasma membrane"/>
    <property type="evidence" value="ECO:0007669"/>
    <property type="project" value="UniProtKB-SubCell"/>
</dbReference>
<evidence type="ECO:0000259" key="14">
    <source>
        <dbReference type="PROSITE" id="PS50835"/>
    </source>
</evidence>
<dbReference type="Pfam" id="PF07679">
    <property type="entry name" value="I-set"/>
    <property type="match status" value="2"/>
</dbReference>
<dbReference type="FunFam" id="2.60.40.10:FF:000047">
    <property type="entry name" value="Contactin 1"/>
    <property type="match status" value="1"/>
</dbReference>
<dbReference type="FunFam" id="2.60.40.10:FF:000044">
    <property type="entry name" value="Contactin 1"/>
    <property type="match status" value="1"/>
</dbReference>
<dbReference type="PROSITE" id="PS50835">
    <property type="entry name" value="IG_LIKE"/>
    <property type="match status" value="6"/>
</dbReference>
<feature type="domain" description="Ig-like" evidence="14">
    <location>
        <begin position="281"/>
        <end position="366"/>
    </location>
</feature>
<dbReference type="Proteomes" id="UP000324091">
    <property type="component" value="Chromosome 13"/>
</dbReference>
<feature type="domain" description="Ig-like" evidence="14">
    <location>
        <begin position="371"/>
        <end position="447"/>
    </location>
</feature>
<dbReference type="GO" id="GO:0007420">
    <property type="term" value="P:brain development"/>
    <property type="evidence" value="ECO:0007669"/>
    <property type="project" value="TreeGrafter"/>
</dbReference>
<evidence type="ECO:0000256" key="6">
    <source>
        <dbReference type="ARBA" id="ARBA00022737"/>
    </source>
</evidence>
<dbReference type="InterPro" id="IPR003961">
    <property type="entry name" value="FN3_dom"/>
</dbReference>
<keyword evidence="10" id="KW-0325">Glycoprotein</keyword>
<dbReference type="InterPro" id="IPR003599">
    <property type="entry name" value="Ig_sub"/>
</dbReference>
<keyword evidence="6" id="KW-0677">Repeat</keyword>
<dbReference type="FunFam" id="2.60.40.10:FF:000054">
    <property type="entry name" value="Contactin 1"/>
    <property type="match status" value="1"/>
</dbReference>